<comment type="catalytic activity">
    <reaction evidence="9">
        <text>(2E)-3-methyl-5-phosphooxypent-2-enoate + H(+) = isopentenyl phosphate + CO2</text>
        <dbReference type="Rhea" id="RHEA:78971"/>
        <dbReference type="ChEBI" id="CHEBI:15378"/>
        <dbReference type="ChEBI" id="CHEBI:16526"/>
        <dbReference type="ChEBI" id="CHEBI:65078"/>
        <dbReference type="ChEBI" id="CHEBI:229665"/>
        <dbReference type="EC" id="4.1.1.126"/>
    </reaction>
    <physiologicalReaction direction="left-to-right" evidence="9">
        <dbReference type="Rhea" id="RHEA:78972"/>
    </physiologicalReaction>
</comment>
<dbReference type="NCBIfam" id="TIGR00148">
    <property type="entry name" value="UbiD family decarboxylase"/>
    <property type="match status" value="1"/>
</dbReference>
<feature type="domain" description="3-octaprenyl-4-hydroxybenzoate carboxy-lyase-like N-terminal" evidence="15">
    <location>
        <begin position="5"/>
        <end position="76"/>
    </location>
</feature>
<dbReference type="HOGENOM" id="CLU_023348_5_1_2"/>
<dbReference type="InterPro" id="IPR002830">
    <property type="entry name" value="UbiD"/>
</dbReference>
<keyword evidence="4" id="KW-0285">Flavoprotein</keyword>
<feature type="domain" description="3-octaprenyl-4-hydroxybenzoate carboxy-lyase-like Rift-related" evidence="14">
    <location>
        <begin position="90"/>
        <end position="277"/>
    </location>
</feature>
<dbReference type="GeneID" id="14406675"/>
<evidence type="ECO:0000256" key="8">
    <source>
        <dbReference type="ARBA" id="ARBA00023229"/>
    </source>
</evidence>
<keyword evidence="7" id="KW-0464">Manganese</keyword>
<dbReference type="OrthoDB" id="8480at2157"/>
<dbReference type="FunFam" id="3.40.1670.10:FF:000003">
    <property type="entry name" value="Phenolic acid decarboxylase"/>
    <property type="match status" value="1"/>
</dbReference>
<evidence type="ECO:0000256" key="3">
    <source>
        <dbReference type="ARBA" id="ARBA00010021"/>
    </source>
</evidence>
<dbReference type="EMBL" id="CP003362">
    <property type="protein sequence ID" value="AGB50325.1"/>
    <property type="molecule type" value="Genomic_DNA"/>
</dbReference>
<evidence type="ECO:0000256" key="11">
    <source>
        <dbReference type="ARBA" id="ARBA00049727"/>
    </source>
</evidence>
<evidence type="ECO:0000313" key="17">
    <source>
        <dbReference type="EMBL" id="AGB50325.1"/>
    </source>
</evidence>
<dbReference type="KEGG" id="mhz:Metho_2162"/>
<protein>
    <recommendedName>
        <fullName evidence="12">Anhydromevalonate phosphate decarboxylase</fullName>
        <ecNumber evidence="11">4.1.1.126</ecNumber>
    </recommendedName>
</protein>
<comment type="similarity">
    <text evidence="3">Belongs to the UbiD family.</text>
</comment>
<dbReference type="InterPro" id="IPR049383">
    <property type="entry name" value="UbiD-like_N"/>
</dbReference>
<dbReference type="GO" id="GO:0016831">
    <property type="term" value="F:carboxy-lyase activity"/>
    <property type="evidence" value="ECO:0007669"/>
    <property type="project" value="UniProtKB-KW"/>
</dbReference>
<dbReference type="PANTHER" id="PTHR30108:SF21">
    <property type="entry name" value="4-HYDROXYBENZOATE DECARBOXYLASE"/>
    <property type="match status" value="1"/>
</dbReference>
<keyword evidence="6" id="KW-0210">Decarboxylase</keyword>
<evidence type="ECO:0000256" key="5">
    <source>
        <dbReference type="ARBA" id="ARBA00022643"/>
    </source>
</evidence>
<evidence type="ECO:0000256" key="2">
    <source>
        <dbReference type="ARBA" id="ARBA00005092"/>
    </source>
</evidence>
<dbReference type="SUPFAM" id="SSF50475">
    <property type="entry name" value="FMN-binding split barrel"/>
    <property type="match status" value="1"/>
</dbReference>
<name>L0L085_METHD</name>
<dbReference type="STRING" id="867904.Metho_2162"/>
<sequence>MREFIEQLRSNGKITDIRQSVSREFEAPRIAKKTPGPVFFHDIEGKKAIMNLLGTRDELAVMLGVPRDMIIQKLSEVQPNGEVVIVSGSPTMEVVDEEVDLYSLPIMKHFAKDGGLYITAGIVVSEYEGSMNASIHRLMVLDKDKLAARLVPPRHTYVLHKKAASKVDKLPIAIVIGADPVITFASTTRVPVGTEFHYAAALRGAPVELFACSNGVKVPHAEIVLEGYIDPVERVSEGPFVDITGTYDEIRPEPVIHITKIIHRKDPIYHGILPAGPEHLLMMGVPYEPKIYRAVSEVTTAKNVVLTEGGCCYLHAVVQIEKQTEGDGKNAIIAAFASHTSLKHVVVVDEDIDIFDPKDVEFAIATRVKGDMDVMIITNVRGSSLDPRGAPDGTTTKIGIDATKVLKQVEIFERAKMPE</sequence>
<dbReference type="GO" id="GO:0008299">
    <property type="term" value="P:isoprenoid biosynthetic process"/>
    <property type="evidence" value="ECO:0007669"/>
    <property type="project" value="UniProtKB-KW"/>
</dbReference>
<reference evidence="18" key="1">
    <citation type="submission" date="2012-02" db="EMBL/GenBank/DDBJ databases">
        <title>Complete sequence of chromosome of Methanomethylovorans hollandica DSM 15978.</title>
        <authorList>
            <person name="Lucas S."/>
            <person name="Copeland A."/>
            <person name="Lapidus A."/>
            <person name="Glavina del Rio T."/>
            <person name="Dalin E."/>
            <person name="Tice H."/>
            <person name="Bruce D."/>
            <person name="Goodwin L."/>
            <person name="Pitluck S."/>
            <person name="Peters L."/>
            <person name="Mikhailova N."/>
            <person name="Held B."/>
            <person name="Kyrpides N."/>
            <person name="Mavromatis K."/>
            <person name="Ivanova N."/>
            <person name="Brettin T."/>
            <person name="Detter J.C."/>
            <person name="Han C."/>
            <person name="Larimer F."/>
            <person name="Land M."/>
            <person name="Hauser L."/>
            <person name="Markowitz V."/>
            <person name="Cheng J.-F."/>
            <person name="Hugenholtz P."/>
            <person name="Woyke T."/>
            <person name="Wu D."/>
            <person name="Spring S."/>
            <person name="Schroeder M."/>
            <person name="Brambilla E."/>
            <person name="Klenk H.-P."/>
            <person name="Eisen J.A."/>
        </authorList>
    </citation>
    <scope>NUCLEOTIDE SEQUENCE [LARGE SCALE GENOMIC DNA]</scope>
    <source>
        <strain evidence="18">DSM 15978 / NBRC 107637 / DMS1</strain>
    </source>
</reference>
<accession>L0L085</accession>
<organism evidence="17 18">
    <name type="scientific">Methanomethylovorans hollandica (strain DSM 15978 / NBRC 107637 / DMS1)</name>
    <dbReference type="NCBI Taxonomy" id="867904"/>
    <lineage>
        <taxon>Archaea</taxon>
        <taxon>Methanobacteriati</taxon>
        <taxon>Methanobacteriota</taxon>
        <taxon>Stenosarchaea group</taxon>
        <taxon>Methanomicrobia</taxon>
        <taxon>Methanosarcinales</taxon>
        <taxon>Methanosarcinaceae</taxon>
        <taxon>Methanomethylovorans</taxon>
    </lineage>
</organism>
<keyword evidence="8" id="KW-0414">Isoprene biosynthesis</keyword>
<evidence type="ECO:0000256" key="4">
    <source>
        <dbReference type="ARBA" id="ARBA00022630"/>
    </source>
</evidence>
<evidence type="ECO:0000256" key="7">
    <source>
        <dbReference type="ARBA" id="ARBA00023211"/>
    </source>
</evidence>
<dbReference type="SUPFAM" id="SSF143968">
    <property type="entry name" value="UbiD C-terminal domain-like"/>
    <property type="match status" value="1"/>
</dbReference>
<evidence type="ECO:0000259" key="15">
    <source>
        <dbReference type="Pfam" id="PF20695"/>
    </source>
</evidence>
<dbReference type="EC" id="4.1.1.126" evidence="11"/>
<comment type="pathway">
    <text evidence="2">Isoprenoid biosynthesis; isopentenyl diphosphate biosynthesis via mevalonate pathway.</text>
</comment>
<keyword evidence="6" id="KW-0456">Lyase</keyword>
<dbReference type="Pfam" id="PF01977">
    <property type="entry name" value="UbiD"/>
    <property type="match status" value="1"/>
</dbReference>
<comment type="cofactor">
    <cofactor evidence="1">
        <name>Mn(2+)</name>
        <dbReference type="ChEBI" id="CHEBI:29035"/>
    </cofactor>
</comment>
<comment type="cofactor">
    <cofactor evidence="13">
        <name>prenylated FMN</name>
        <dbReference type="ChEBI" id="CHEBI:87746"/>
    </cofactor>
</comment>
<evidence type="ECO:0000256" key="1">
    <source>
        <dbReference type="ARBA" id="ARBA00001936"/>
    </source>
</evidence>
<dbReference type="Pfam" id="PF20696">
    <property type="entry name" value="UbiD_C"/>
    <property type="match status" value="1"/>
</dbReference>
<dbReference type="RefSeq" id="WP_015325490.1">
    <property type="nucleotide sequence ID" value="NC_019977.1"/>
</dbReference>
<evidence type="ECO:0000313" key="18">
    <source>
        <dbReference type="Proteomes" id="UP000010866"/>
    </source>
</evidence>
<evidence type="ECO:0000256" key="13">
    <source>
        <dbReference type="ARBA" id="ARBA00049936"/>
    </source>
</evidence>
<gene>
    <name evidence="17" type="ordered locus">Metho_2162</name>
</gene>
<dbReference type="PANTHER" id="PTHR30108">
    <property type="entry name" value="3-OCTAPRENYL-4-HYDROXYBENZOATE CARBOXY-LYASE-RELATED"/>
    <property type="match status" value="1"/>
</dbReference>
<evidence type="ECO:0000259" key="16">
    <source>
        <dbReference type="Pfam" id="PF20696"/>
    </source>
</evidence>
<evidence type="ECO:0000256" key="6">
    <source>
        <dbReference type="ARBA" id="ARBA00022793"/>
    </source>
</evidence>
<dbReference type="InterPro" id="IPR049381">
    <property type="entry name" value="UbiD-like_C"/>
</dbReference>
<comment type="function">
    <text evidence="10">Catalyzes the conversion of trans-anhydromevalonate 5-phosphate (tAHMP) into isopentenyl phosphate. Involved in the archaeal mevalonate (MVA) pathway, which provides fundamental precursors for isoprenoid biosynthesis, such as isopentenyl diphosphate (IPP) and dimethylallyl diphosphate (DMAPP).</text>
</comment>
<evidence type="ECO:0000256" key="9">
    <source>
        <dbReference type="ARBA" id="ARBA00049054"/>
    </source>
</evidence>
<dbReference type="Gene3D" id="3.40.1670.10">
    <property type="entry name" value="UbiD C-terminal domain-like"/>
    <property type="match status" value="1"/>
</dbReference>
<dbReference type="InterPro" id="IPR048304">
    <property type="entry name" value="UbiD_Rift_dom"/>
</dbReference>
<evidence type="ECO:0000259" key="14">
    <source>
        <dbReference type="Pfam" id="PF01977"/>
    </source>
</evidence>
<dbReference type="AlphaFoldDB" id="L0L085"/>
<evidence type="ECO:0000256" key="10">
    <source>
        <dbReference type="ARBA" id="ARBA00049583"/>
    </source>
</evidence>
<dbReference type="Pfam" id="PF20695">
    <property type="entry name" value="UbiD_N"/>
    <property type="match status" value="1"/>
</dbReference>
<feature type="domain" description="3-octaprenyl-4-hydroxybenzoate carboxy-lyase-like C-terminal" evidence="16">
    <location>
        <begin position="281"/>
        <end position="402"/>
    </location>
</feature>
<dbReference type="GO" id="GO:0005737">
    <property type="term" value="C:cytoplasm"/>
    <property type="evidence" value="ECO:0007669"/>
    <property type="project" value="TreeGrafter"/>
</dbReference>
<dbReference type="Proteomes" id="UP000010866">
    <property type="component" value="Chromosome"/>
</dbReference>
<keyword evidence="18" id="KW-1185">Reference proteome</keyword>
<keyword evidence="5" id="KW-0288">FMN</keyword>
<evidence type="ECO:0000256" key="12">
    <source>
        <dbReference type="ARBA" id="ARBA00049754"/>
    </source>
</evidence>
<proteinExistence type="inferred from homology"/>